<feature type="region of interest" description="Disordered" evidence="1">
    <location>
        <begin position="1"/>
        <end position="71"/>
    </location>
</feature>
<proteinExistence type="predicted"/>
<dbReference type="EMBL" id="KI536925">
    <property type="protein sequence ID" value="ESR38758.1"/>
    <property type="molecule type" value="Genomic_DNA"/>
</dbReference>
<dbReference type="Proteomes" id="UP000030687">
    <property type="component" value="Unassembled WGS sequence"/>
</dbReference>
<feature type="region of interest" description="Disordered" evidence="1">
    <location>
        <begin position="154"/>
        <end position="180"/>
    </location>
</feature>
<dbReference type="AlphaFoldDB" id="V4RVG1"/>
<gene>
    <name evidence="2" type="ORF">CICLE_v10026590mg</name>
</gene>
<evidence type="ECO:0000256" key="1">
    <source>
        <dbReference type="SAM" id="MobiDB-lite"/>
    </source>
</evidence>
<feature type="region of interest" description="Disordered" evidence="1">
    <location>
        <begin position="95"/>
        <end position="130"/>
    </location>
</feature>
<dbReference type="InParanoid" id="V4RVG1"/>
<evidence type="ECO:0000313" key="2">
    <source>
        <dbReference type="EMBL" id="ESR38758.1"/>
    </source>
</evidence>
<dbReference type="KEGG" id="cic:CICLE_v10026590mg"/>
<dbReference type="Gramene" id="ESR38758">
    <property type="protein sequence ID" value="ESR38758"/>
    <property type="gene ID" value="CICLE_v10026590mg"/>
</dbReference>
<reference evidence="2 3" key="1">
    <citation type="submission" date="2013-10" db="EMBL/GenBank/DDBJ databases">
        <authorList>
            <consortium name="International Citrus Genome Consortium"/>
            <person name="Jenkins J."/>
            <person name="Schmutz J."/>
            <person name="Prochnik S."/>
            <person name="Rokhsar D."/>
            <person name="Gmitter F."/>
            <person name="Ollitrault P."/>
            <person name="Machado M."/>
            <person name="Talon M."/>
            <person name="Wincker P."/>
            <person name="Jaillon O."/>
            <person name="Morgante M."/>
        </authorList>
    </citation>
    <scope>NUCLEOTIDE SEQUENCE</scope>
    <source>
        <strain evidence="3">cv. Clemenules</strain>
    </source>
</reference>
<feature type="compositionally biased region" description="Polar residues" evidence="1">
    <location>
        <begin position="25"/>
        <end position="34"/>
    </location>
</feature>
<name>V4RVG1_CITCL</name>
<accession>V4RVG1</accession>
<evidence type="ECO:0000313" key="3">
    <source>
        <dbReference type="Proteomes" id="UP000030687"/>
    </source>
</evidence>
<feature type="compositionally biased region" description="Basic and acidic residues" evidence="1">
    <location>
        <begin position="36"/>
        <end position="68"/>
    </location>
</feature>
<organism evidence="2 3">
    <name type="scientific">Citrus clementina</name>
    <name type="common">Clementine</name>
    <name type="synonym">Citrus deliciosa x Citrus sinensis</name>
    <dbReference type="NCBI Taxonomy" id="85681"/>
    <lineage>
        <taxon>Eukaryota</taxon>
        <taxon>Viridiplantae</taxon>
        <taxon>Streptophyta</taxon>
        <taxon>Embryophyta</taxon>
        <taxon>Tracheophyta</taxon>
        <taxon>Spermatophyta</taxon>
        <taxon>Magnoliopsida</taxon>
        <taxon>eudicotyledons</taxon>
        <taxon>Gunneridae</taxon>
        <taxon>Pentapetalae</taxon>
        <taxon>rosids</taxon>
        <taxon>malvids</taxon>
        <taxon>Sapindales</taxon>
        <taxon>Rutaceae</taxon>
        <taxon>Aurantioideae</taxon>
        <taxon>Citrus</taxon>
    </lineage>
</organism>
<protein>
    <submittedName>
        <fullName evidence="2">Uncharacterized protein</fullName>
    </submittedName>
</protein>
<feature type="compositionally biased region" description="Basic and acidic residues" evidence="1">
    <location>
        <begin position="170"/>
        <end position="180"/>
    </location>
</feature>
<sequence>MEGEMDESWINNDAATVAPKENGACQKQQINTPANEDCKSGTDQAEARADTVKDSPESNDGRNIRDFDLNIPLPGLGGGSDYYGNVKVKFPPPEQEIIDLSGSSPEIFEPPTSKALVSDQESGSGSNGAVIKMPTQALDNVNVPLIDLAGSIYLSDETDEDSSPRSKKLKITDGSKDQDN</sequence>
<keyword evidence="3" id="KW-1185">Reference proteome</keyword>